<evidence type="ECO:0000259" key="2">
    <source>
        <dbReference type="Pfam" id="PF09362"/>
    </source>
</evidence>
<dbReference type="STRING" id="230819.A0A5C3KQB4"/>
<protein>
    <recommendedName>
        <fullName evidence="2">DUF1996 domain-containing protein</fullName>
    </recommendedName>
</protein>
<feature type="compositionally biased region" description="Pro residues" evidence="1">
    <location>
        <begin position="363"/>
        <end position="377"/>
    </location>
</feature>
<dbReference type="OrthoDB" id="74764at2759"/>
<proteinExistence type="predicted"/>
<sequence length="377" mass="41593">MKWRLLSAIGLVSPYGVSALIRFGCSQLVTQRFDPLATPGQISPHVHQIIGGDAFNLTMHPDNDLPNLSTCTTCRFKEDLSNYWTAVLYFRHTNGSYIRVPQIPNHVTGSPNGGMTVYYLQRSGTNRRVSAFPKGFRMITGDPLLRSRKVLDPTSAEAWSTSFRCWESTGFFDPSNRYPPGVGEFDTVHLPNKACAGGIRSNIFFPACWDGKNLDSPDHRSHVAFQSGEVNPSIGAIAHNGPCPSTHPVSVPIILYEIYWDTRPFNSMWPKDGGQPFVLSQGDPTGYGQHGDYLFGWEGDSLQRAMDNCLDGFGTPESCRELTVLSDAEINRCVQKTRVDETVEGEYLRELPGCNPLQTGPEPAKPIAPCVPTPPKA</sequence>
<dbReference type="AlphaFoldDB" id="A0A5C3KQB4"/>
<evidence type="ECO:0000313" key="3">
    <source>
        <dbReference type="EMBL" id="TFK22731.1"/>
    </source>
</evidence>
<feature type="region of interest" description="Disordered" evidence="1">
    <location>
        <begin position="354"/>
        <end position="377"/>
    </location>
</feature>
<dbReference type="PANTHER" id="PTHR43662">
    <property type="match status" value="1"/>
</dbReference>
<dbReference type="PANTHER" id="PTHR43662:SF3">
    <property type="entry name" value="DOMAIN PROTEIN, PUTATIVE (AFU_ORTHOLOGUE AFUA_6G11970)-RELATED"/>
    <property type="match status" value="1"/>
</dbReference>
<dbReference type="Pfam" id="PF09362">
    <property type="entry name" value="DUF1996"/>
    <property type="match status" value="1"/>
</dbReference>
<dbReference type="InterPro" id="IPR018535">
    <property type="entry name" value="DUF1996"/>
</dbReference>
<reference evidence="3 4" key="1">
    <citation type="journal article" date="2019" name="Nat. Ecol. Evol.">
        <title>Megaphylogeny resolves global patterns of mushroom evolution.</title>
        <authorList>
            <person name="Varga T."/>
            <person name="Krizsan K."/>
            <person name="Foldi C."/>
            <person name="Dima B."/>
            <person name="Sanchez-Garcia M."/>
            <person name="Sanchez-Ramirez S."/>
            <person name="Szollosi G.J."/>
            <person name="Szarkandi J.G."/>
            <person name="Papp V."/>
            <person name="Albert L."/>
            <person name="Andreopoulos W."/>
            <person name="Angelini C."/>
            <person name="Antonin V."/>
            <person name="Barry K.W."/>
            <person name="Bougher N.L."/>
            <person name="Buchanan P."/>
            <person name="Buyck B."/>
            <person name="Bense V."/>
            <person name="Catcheside P."/>
            <person name="Chovatia M."/>
            <person name="Cooper J."/>
            <person name="Damon W."/>
            <person name="Desjardin D."/>
            <person name="Finy P."/>
            <person name="Geml J."/>
            <person name="Haridas S."/>
            <person name="Hughes K."/>
            <person name="Justo A."/>
            <person name="Karasinski D."/>
            <person name="Kautmanova I."/>
            <person name="Kiss B."/>
            <person name="Kocsube S."/>
            <person name="Kotiranta H."/>
            <person name="LaButti K.M."/>
            <person name="Lechner B.E."/>
            <person name="Liimatainen K."/>
            <person name="Lipzen A."/>
            <person name="Lukacs Z."/>
            <person name="Mihaltcheva S."/>
            <person name="Morgado L.N."/>
            <person name="Niskanen T."/>
            <person name="Noordeloos M.E."/>
            <person name="Ohm R.A."/>
            <person name="Ortiz-Santana B."/>
            <person name="Ovrebo C."/>
            <person name="Racz N."/>
            <person name="Riley R."/>
            <person name="Savchenko A."/>
            <person name="Shiryaev A."/>
            <person name="Soop K."/>
            <person name="Spirin V."/>
            <person name="Szebenyi C."/>
            <person name="Tomsovsky M."/>
            <person name="Tulloss R.E."/>
            <person name="Uehling J."/>
            <person name="Grigoriev I.V."/>
            <person name="Vagvolgyi C."/>
            <person name="Papp T."/>
            <person name="Martin F.M."/>
            <person name="Miettinen O."/>
            <person name="Hibbett D.S."/>
            <person name="Nagy L.G."/>
        </authorList>
    </citation>
    <scope>NUCLEOTIDE SEQUENCE [LARGE SCALE GENOMIC DNA]</scope>
    <source>
        <strain evidence="3 4">CBS 121175</strain>
    </source>
</reference>
<dbReference type="Proteomes" id="UP000307440">
    <property type="component" value="Unassembled WGS sequence"/>
</dbReference>
<gene>
    <name evidence="3" type="ORF">FA15DRAFT_504932</name>
</gene>
<name>A0A5C3KQB4_COPMA</name>
<feature type="domain" description="DUF1996" evidence="2">
    <location>
        <begin position="34"/>
        <end position="297"/>
    </location>
</feature>
<dbReference type="EMBL" id="ML210234">
    <property type="protein sequence ID" value="TFK22731.1"/>
    <property type="molecule type" value="Genomic_DNA"/>
</dbReference>
<evidence type="ECO:0000256" key="1">
    <source>
        <dbReference type="SAM" id="MobiDB-lite"/>
    </source>
</evidence>
<keyword evidence="4" id="KW-1185">Reference proteome</keyword>
<organism evidence="3 4">
    <name type="scientific">Coprinopsis marcescibilis</name>
    <name type="common">Agaric fungus</name>
    <name type="synonym">Psathyrella marcescibilis</name>
    <dbReference type="NCBI Taxonomy" id="230819"/>
    <lineage>
        <taxon>Eukaryota</taxon>
        <taxon>Fungi</taxon>
        <taxon>Dikarya</taxon>
        <taxon>Basidiomycota</taxon>
        <taxon>Agaricomycotina</taxon>
        <taxon>Agaricomycetes</taxon>
        <taxon>Agaricomycetidae</taxon>
        <taxon>Agaricales</taxon>
        <taxon>Agaricineae</taxon>
        <taxon>Psathyrellaceae</taxon>
        <taxon>Coprinopsis</taxon>
    </lineage>
</organism>
<accession>A0A5C3KQB4</accession>
<evidence type="ECO:0000313" key="4">
    <source>
        <dbReference type="Proteomes" id="UP000307440"/>
    </source>
</evidence>